<dbReference type="Proteomes" id="UP000019681">
    <property type="component" value="Unassembled WGS sequence"/>
</dbReference>
<proteinExistence type="predicted"/>
<evidence type="ECO:0000313" key="4">
    <source>
        <dbReference type="Proteomes" id="UP000019681"/>
    </source>
</evidence>
<evidence type="ECO:0000256" key="1">
    <source>
        <dbReference type="ARBA" id="ARBA00023118"/>
    </source>
</evidence>
<dbReference type="Pfam" id="PF01905">
    <property type="entry name" value="DevR"/>
    <property type="match status" value="1"/>
</dbReference>
<organism evidence="3 4">
    <name type="scientific">Fervidicella metallireducens AeB</name>
    <dbReference type="NCBI Taxonomy" id="1403537"/>
    <lineage>
        <taxon>Bacteria</taxon>
        <taxon>Bacillati</taxon>
        <taxon>Bacillota</taxon>
        <taxon>Clostridia</taxon>
        <taxon>Eubacteriales</taxon>
        <taxon>Clostridiaceae</taxon>
        <taxon>Fervidicella</taxon>
    </lineage>
</organism>
<gene>
    <name evidence="3" type="ORF">Q428_02920</name>
</gene>
<comment type="caution">
    <text evidence="3">The sequence shown here is derived from an EMBL/GenBank/DDBJ whole genome shotgun (WGS) entry which is preliminary data.</text>
</comment>
<dbReference type="InterPro" id="IPR052681">
    <property type="entry name" value="CRISPR-Cas7/Cst2/DevR"/>
</dbReference>
<dbReference type="STRING" id="1403537.Q428_02920"/>
<dbReference type="AlphaFoldDB" id="A0A017RXH1"/>
<name>A0A017RXH1_9CLOT</name>
<dbReference type="EMBL" id="AZQP01000005">
    <property type="protein sequence ID" value="EYE89392.1"/>
    <property type="molecule type" value="Genomic_DNA"/>
</dbReference>
<keyword evidence="1" id="KW-0051">Antiviral defense</keyword>
<evidence type="ECO:0000313" key="3">
    <source>
        <dbReference type="EMBL" id="EYE89392.1"/>
    </source>
</evidence>
<keyword evidence="4" id="KW-1185">Reference proteome</keyword>
<dbReference type="PANTHER" id="PTHR37459">
    <property type="match status" value="1"/>
</dbReference>
<dbReference type="NCBIfam" id="TIGR01875">
    <property type="entry name" value="cas_MJ0381"/>
    <property type="match status" value="1"/>
</dbReference>
<dbReference type="InterPro" id="IPR010154">
    <property type="entry name" value="CRISPR-assoc_Cas7/Cst2/DevR"/>
</dbReference>
<reference evidence="3 4" key="1">
    <citation type="journal article" date="2014" name="Genome Announc.">
        <title>Draft Genome Sequence of Fervidicella metallireducens Strain AeBT, an Iron-Reducing Thermoanaerobe from the Great Artesian Basin.</title>
        <authorList>
            <person name="Patel B.K."/>
        </authorList>
    </citation>
    <scope>NUCLEOTIDE SEQUENCE [LARGE SCALE GENOMIC DNA]</scope>
    <source>
        <strain evidence="3 4">AeB</strain>
    </source>
</reference>
<sequence length="318" mass="35917">MVQKTIASISINGELGLNLHSLNNEGGEGNQTLTRQVTIVDENGKIYTVNAVSGDMVKHIQARHLYNIAKEKGLPLCEKCKVFNANRISGDDEFTKITIDKKNEEILDMLIEKCIIDDMEGILITNNNKNLPRKSCAEFGWLVGLPNKVKTETYFHVKLVPNAGEQIGDESSNQGQNVIYRPANSGIYALVSNFDIYRIGYNEITREYPIGDEERKNRYKAFMESLLYTFVKPEGALRNTQNPHITSFKGIISISTSTVPAPTISPINSNYIEQITEVAENINLINKEIIEIKQFNNMSEFTQIMAELINNYEPYKLK</sequence>
<dbReference type="GO" id="GO:0051607">
    <property type="term" value="P:defense response to virus"/>
    <property type="evidence" value="ECO:0007669"/>
    <property type="project" value="UniProtKB-KW"/>
</dbReference>
<accession>A0A017RXH1</accession>
<comment type="function">
    <text evidence="2">CRISPR (clustered regularly interspaced short palindromic repeat) is an adaptive immune system that provides protection against mobile genetic elements (viruses, transposable elements and conjugative plasmids). CRISPR clusters contain spacers, sequences complementary to antecedent mobile elements, and target invading nucleic acids. CRISPR clusters are transcribed and processed into CRISPR RNA (crRNA).</text>
</comment>
<dbReference type="PANTHER" id="PTHR37459:SF1">
    <property type="entry name" value="CRISPR-ASSOCIATED PROTEIN CAS7_CST2_DEVR"/>
    <property type="match status" value="1"/>
</dbReference>
<dbReference type="OrthoDB" id="9811783at2"/>
<evidence type="ECO:0000256" key="2">
    <source>
        <dbReference type="ARBA" id="ARBA00025626"/>
    </source>
</evidence>
<protein>
    <submittedName>
        <fullName evidence="3">CRISPR-associated protein DevR</fullName>
    </submittedName>
</protein>
<dbReference type="RefSeq" id="WP_035378021.1">
    <property type="nucleotide sequence ID" value="NZ_AZQP01000005.1"/>
</dbReference>